<dbReference type="PANTHER" id="PTHR15706">
    <property type="entry name" value="SH3 MULTIPLE DOMAIN"/>
    <property type="match status" value="1"/>
</dbReference>
<dbReference type="InterPro" id="IPR001452">
    <property type="entry name" value="SH3_domain"/>
</dbReference>
<dbReference type="Proteomes" id="UP001163046">
    <property type="component" value="Unassembled WGS sequence"/>
</dbReference>
<feature type="compositionally biased region" description="Basic and acidic residues" evidence="4">
    <location>
        <begin position="1151"/>
        <end position="1169"/>
    </location>
</feature>
<dbReference type="SMART" id="SM00312">
    <property type="entry name" value="PX"/>
    <property type="match status" value="1"/>
</dbReference>
<dbReference type="SUPFAM" id="SSF50044">
    <property type="entry name" value="SH3-domain"/>
    <property type="match status" value="4"/>
</dbReference>
<proteinExistence type="predicted"/>
<dbReference type="PROSITE" id="PS50002">
    <property type="entry name" value="SH3"/>
    <property type="match status" value="4"/>
</dbReference>
<dbReference type="GO" id="GO:0035091">
    <property type="term" value="F:phosphatidylinositol binding"/>
    <property type="evidence" value="ECO:0007669"/>
    <property type="project" value="InterPro"/>
</dbReference>
<protein>
    <submittedName>
        <fullName evidence="7">SH3 and PX domain-containing protein 2B</fullName>
    </submittedName>
</protein>
<feature type="domain" description="SH3" evidence="5">
    <location>
        <begin position="233"/>
        <end position="292"/>
    </location>
</feature>
<feature type="compositionally biased region" description="Acidic residues" evidence="4">
    <location>
        <begin position="998"/>
        <end position="1010"/>
    </location>
</feature>
<dbReference type="Gene3D" id="3.30.1520.10">
    <property type="entry name" value="Phox-like domain"/>
    <property type="match status" value="1"/>
</dbReference>
<comment type="caution">
    <text evidence="7">The sequence shown here is derived from an EMBL/GenBank/DDBJ whole genome shotgun (WGS) entry which is preliminary data.</text>
</comment>
<feature type="domain" description="SH3" evidence="5">
    <location>
        <begin position="939"/>
        <end position="998"/>
    </location>
</feature>
<feature type="compositionally biased region" description="Acidic residues" evidence="4">
    <location>
        <begin position="1024"/>
        <end position="1052"/>
    </location>
</feature>
<feature type="domain" description="SH3" evidence="5">
    <location>
        <begin position="1363"/>
        <end position="1422"/>
    </location>
</feature>
<dbReference type="Gene3D" id="2.30.30.40">
    <property type="entry name" value="SH3 Domains"/>
    <property type="match status" value="4"/>
</dbReference>
<dbReference type="CDD" id="cd11856">
    <property type="entry name" value="SH3_p47phox_like"/>
    <property type="match status" value="2"/>
</dbReference>
<feature type="region of interest" description="Disordered" evidence="4">
    <location>
        <begin position="502"/>
        <end position="548"/>
    </location>
</feature>
<dbReference type="Pfam" id="PF00787">
    <property type="entry name" value="PX"/>
    <property type="match status" value="1"/>
</dbReference>
<feature type="domain" description="SH3" evidence="5">
    <location>
        <begin position="157"/>
        <end position="216"/>
    </location>
</feature>
<organism evidence="7 8">
    <name type="scientific">Desmophyllum pertusum</name>
    <dbReference type="NCBI Taxonomy" id="174260"/>
    <lineage>
        <taxon>Eukaryota</taxon>
        <taxon>Metazoa</taxon>
        <taxon>Cnidaria</taxon>
        <taxon>Anthozoa</taxon>
        <taxon>Hexacorallia</taxon>
        <taxon>Scleractinia</taxon>
        <taxon>Caryophylliina</taxon>
        <taxon>Caryophylliidae</taxon>
        <taxon>Desmophyllum</taxon>
    </lineage>
</organism>
<evidence type="ECO:0000259" key="5">
    <source>
        <dbReference type="PROSITE" id="PS50002"/>
    </source>
</evidence>
<evidence type="ECO:0000256" key="4">
    <source>
        <dbReference type="SAM" id="MobiDB-lite"/>
    </source>
</evidence>
<gene>
    <name evidence="7" type="primary">SH3PXD2B_3</name>
    <name evidence="7" type="ORF">OS493_032807</name>
</gene>
<feature type="region of interest" description="Disordered" evidence="4">
    <location>
        <begin position="721"/>
        <end position="741"/>
    </location>
</feature>
<evidence type="ECO:0000256" key="2">
    <source>
        <dbReference type="ARBA" id="ARBA00022737"/>
    </source>
</evidence>
<evidence type="ECO:0000256" key="1">
    <source>
        <dbReference type="ARBA" id="ARBA00022443"/>
    </source>
</evidence>
<dbReference type="PROSITE" id="PS50195">
    <property type="entry name" value="PX"/>
    <property type="match status" value="1"/>
</dbReference>
<feature type="domain" description="PX" evidence="6">
    <location>
        <begin position="3"/>
        <end position="117"/>
    </location>
</feature>
<feature type="compositionally biased region" description="Basic and acidic residues" evidence="4">
    <location>
        <begin position="1109"/>
        <end position="1121"/>
    </location>
</feature>
<sequence length="1425" mass="162145">MPRRSIKEVSIEGAQRRKPSNRVVYSIKVVWSDGTTNIIYRRYSEVLQLERNLLDTFPNNKRRVIPSLQGRIKLGPTSVHTKVDKIRDFVLKLIALPDRISECQLVISFFTPRPEDLESVGAKNPSQKKSKLKFNGNILRRFSIGNSKTASFIGAPVLLEQYVALKNYQKQYHNDISLTKGYTVGIIEKHESGWWHVDCEGDIGWVPASFIKPTYGDDDDDGDGIVTESFPPGQEETYITTHSYQAKMEDEISFDIGVNLQVIEKTLDGWWRVMYMYKEGWAPAVYLKRVGATAGKSQTSLKRMPLMGMQLREETKDLDEVPSTGVQDGVSSLLTAAWSIRRRSTSEVEVSLRTTEDHENPLSSRQSSWSSHSMRSTGDLRDALPNRGLSISALDLRLAHRKEEERLASEALKRNRSFSVSDNIKGMFGKRNSVKSVSTEKVHKSKSLKVHCPELPNHGLSASALDLRQVHGKEEERLASETLKRNRSFSVSDNIKGMFGKRNSVKSVSTENFHKSNSLKAPSPELPNRGLSTSAHDPRQVHGKEEEERLVSETLKRNRSFSVSDNIKGMFGKRNSAKSVSTENVYQSKSLKAPSPELPNHGLSVSAFDLRQTHGIEEERLASEALKRNRSFSVSDNIKGMFGKRNSVKSASTKNVHQSNSLKAPSPELPNLGLSTSAHDLRQVHGKEEEERLASEALKRNRSFSVSDNIKGMFGKRNSVKRVSTKNVHQSKSLKVPSRELPNHGLSVSALDLRQTLDKEEERLASEALKRKRSFSVSDNIKGMFWGKNAAKMKTENFHKSKSLNAPSPELPRLKVLSKSLDLSRSLPSICITPSASDAEHSPRLSRANSKINCVKEEDKQQQQQQQQQHRGSGDFEDSANEGQRYQEERQREESEQEQDSKTEEHRLDKEHKKKQGLDEKLMAKAEHENSDLKRSTETDDDIYYAVATYVGSGDGEMTVYEGDEVKLVTKASNGWWMVRIDDEAGWVPSNFLVPEGGQEEEDNEGSLESDVDHDSEGLPCDYIDGDDDEHEDDDDDDDDNEDENDDDDEFEALTGEYDMKDEDQSAVWTQPVLKPSPRSDHYRRKRYREAPLGSPCQVRRIPGLRNECSFDHHTENRDVTRQSTGTSSKSSTDTSSTNDKSPRYKPSRRHNSEDNSFTDEKHGYKTERVHNSRRFYQASSSYKEEACMPQKWYRRFEATNGARPSTKAHYSLSKEGRRVPLIKQNHVQVSYDSGFPEDERMNVDRKMRRSSSPIATRGNRDGRSAYLSSYRRCHSQYDDVYDTRNFSKYRPERAPLNAIRSDDSSDNDVIPEVRNRYMYEGSSCDDSEVHSYTLRPRKKRNRPRLPKYSMQVDVPYRHSKGNRKPTHQAIASYQATTDGTIDLYEGDKVQVIRKSKGGWWFVRIDDEQGWAPSNYLEPITCHDE</sequence>
<dbReference type="PANTHER" id="PTHR15706:SF2">
    <property type="entry name" value="SH3 AND PX DOMAIN-CONTAINING PROTEIN 2A"/>
    <property type="match status" value="1"/>
</dbReference>
<feature type="compositionally biased region" description="Polar residues" evidence="4">
    <location>
        <begin position="505"/>
        <end position="520"/>
    </location>
</feature>
<reference evidence="7" key="1">
    <citation type="submission" date="2023-01" db="EMBL/GenBank/DDBJ databases">
        <title>Genome assembly of the deep-sea coral Lophelia pertusa.</title>
        <authorList>
            <person name="Herrera S."/>
            <person name="Cordes E."/>
        </authorList>
    </citation>
    <scope>NUCLEOTIDE SEQUENCE</scope>
    <source>
        <strain evidence="7">USNM1676648</strain>
        <tissue evidence="7">Polyp</tissue>
    </source>
</reference>
<evidence type="ECO:0000313" key="7">
    <source>
        <dbReference type="EMBL" id="KAJ7376749.1"/>
    </source>
</evidence>
<evidence type="ECO:0000313" key="8">
    <source>
        <dbReference type="Proteomes" id="UP001163046"/>
    </source>
</evidence>
<dbReference type="SMART" id="SM00326">
    <property type="entry name" value="SH3"/>
    <property type="match status" value="4"/>
</dbReference>
<evidence type="ECO:0000259" key="6">
    <source>
        <dbReference type="PROSITE" id="PS50195"/>
    </source>
</evidence>
<dbReference type="InterPro" id="IPR051228">
    <property type="entry name" value="NADPH_Oxidase/PX-Domain"/>
</dbReference>
<feature type="compositionally biased region" description="Basic and acidic residues" evidence="4">
    <location>
        <begin position="885"/>
        <end position="938"/>
    </location>
</feature>
<dbReference type="InterPro" id="IPR001683">
    <property type="entry name" value="PX_dom"/>
</dbReference>
<keyword evidence="8" id="KW-1185">Reference proteome</keyword>
<feature type="compositionally biased region" description="Low complexity" evidence="4">
    <location>
        <begin position="1124"/>
        <end position="1140"/>
    </location>
</feature>
<feature type="region of interest" description="Disordered" evidence="4">
    <location>
        <begin position="987"/>
        <end position="1169"/>
    </location>
</feature>
<feature type="region of interest" description="Disordered" evidence="4">
    <location>
        <begin position="351"/>
        <end position="384"/>
    </location>
</feature>
<dbReference type="InterPro" id="IPR036871">
    <property type="entry name" value="PX_dom_sf"/>
</dbReference>
<feature type="compositionally biased region" description="Basic and acidic residues" evidence="4">
    <location>
        <begin position="536"/>
        <end position="548"/>
    </location>
</feature>
<dbReference type="OrthoDB" id="10255964at2759"/>
<name>A0A9W9ZB01_9CNID</name>
<dbReference type="Pfam" id="PF00018">
    <property type="entry name" value="SH3_1"/>
    <property type="match status" value="4"/>
</dbReference>
<accession>A0A9W9ZB01</accession>
<keyword evidence="1 3" id="KW-0728">SH3 domain</keyword>
<keyword evidence="2" id="KW-0677">Repeat</keyword>
<feature type="region of interest" description="Disordered" evidence="4">
    <location>
        <begin position="645"/>
        <end position="674"/>
    </location>
</feature>
<evidence type="ECO:0000256" key="3">
    <source>
        <dbReference type="PROSITE-ProRule" id="PRU00192"/>
    </source>
</evidence>
<dbReference type="EMBL" id="MU826391">
    <property type="protein sequence ID" value="KAJ7376749.1"/>
    <property type="molecule type" value="Genomic_DNA"/>
</dbReference>
<dbReference type="SUPFAM" id="SSF64268">
    <property type="entry name" value="PX domain"/>
    <property type="match status" value="1"/>
</dbReference>
<feature type="region of interest" description="Disordered" evidence="4">
    <location>
        <begin position="855"/>
        <end position="940"/>
    </location>
</feature>
<feature type="compositionally biased region" description="Low complexity" evidence="4">
    <location>
        <begin position="363"/>
        <end position="376"/>
    </location>
</feature>
<dbReference type="GO" id="GO:0005737">
    <property type="term" value="C:cytoplasm"/>
    <property type="evidence" value="ECO:0007669"/>
    <property type="project" value="TreeGrafter"/>
</dbReference>
<feature type="compositionally biased region" description="Polar residues" evidence="4">
    <location>
        <begin position="648"/>
        <end position="663"/>
    </location>
</feature>
<dbReference type="InterPro" id="IPR036028">
    <property type="entry name" value="SH3-like_dom_sf"/>
</dbReference>